<reference evidence="1 2" key="1">
    <citation type="submission" date="2024-01" db="EMBL/GenBank/DDBJ databases">
        <title>The genomes of 5 underutilized Papilionoideae crops provide insights into root nodulation and disease resistance.</title>
        <authorList>
            <person name="Yuan L."/>
        </authorList>
    </citation>
    <scope>NUCLEOTIDE SEQUENCE [LARGE SCALE GENOMIC DNA]</scope>
    <source>
        <strain evidence="1">LY-2023</strain>
        <tissue evidence="1">Leaf</tissue>
    </source>
</reference>
<organism evidence="1 2">
    <name type="scientific">Clitoria ternatea</name>
    <name type="common">Butterfly pea</name>
    <dbReference type="NCBI Taxonomy" id="43366"/>
    <lineage>
        <taxon>Eukaryota</taxon>
        <taxon>Viridiplantae</taxon>
        <taxon>Streptophyta</taxon>
        <taxon>Embryophyta</taxon>
        <taxon>Tracheophyta</taxon>
        <taxon>Spermatophyta</taxon>
        <taxon>Magnoliopsida</taxon>
        <taxon>eudicotyledons</taxon>
        <taxon>Gunneridae</taxon>
        <taxon>Pentapetalae</taxon>
        <taxon>rosids</taxon>
        <taxon>fabids</taxon>
        <taxon>Fabales</taxon>
        <taxon>Fabaceae</taxon>
        <taxon>Papilionoideae</taxon>
        <taxon>50 kb inversion clade</taxon>
        <taxon>NPAAA clade</taxon>
        <taxon>indigoferoid/millettioid clade</taxon>
        <taxon>Phaseoleae</taxon>
        <taxon>Clitoria</taxon>
    </lineage>
</organism>
<comment type="caution">
    <text evidence="1">The sequence shown here is derived from an EMBL/GenBank/DDBJ whole genome shotgun (WGS) entry which is preliminary data.</text>
</comment>
<dbReference type="EMBL" id="JAYKXN010000007">
    <property type="protein sequence ID" value="KAK7270953.1"/>
    <property type="molecule type" value="Genomic_DNA"/>
</dbReference>
<proteinExistence type="predicted"/>
<dbReference type="AlphaFoldDB" id="A0AAN9I825"/>
<sequence>MDNEDHEGLSFRFWLKVSPLMSNAIVVVKNEVSMIVARSLRLKEAKMEIELTNNVTENMAIEVGGVYMNHKDIRLETIVLDSEEVDGNIVDPNTSVIHPITRKWKFFIKSK</sequence>
<dbReference type="Proteomes" id="UP001359559">
    <property type="component" value="Unassembled WGS sequence"/>
</dbReference>
<name>A0AAN9I825_CLITE</name>
<protein>
    <submittedName>
        <fullName evidence="1">Uncharacterized protein</fullName>
    </submittedName>
</protein>
<evidence type="ECO:0000313" key="1">
    <source>
        <dbReference type="EMBL" id="KAK7270953.1"/>
    </source>
</evidence>
<gene>
    <name evidence="1" type="ORF">RJT34_26498</name>
</gene>
<evidence type="ECO:0000313" key="2">
    <source>
        <dbReference type="Proteomes" id="UP001359559"/>
    </source>
</evidence>
<keyword evidence="2" id="KW-1185">Reference proteome</keyword>
<accession>A0AAN9I825</accession>